<gene>
    <name evidence="2" type="ordered locus">Natpe_2320</name>
    <name evidence="3" type="ORF">C488_07597</name>
</gene>
<dbReference type="RefSeq" id="WP_006180871.1">
    <property type="nucleotide sequence ID" value="NC_019962.1"/>
</dbReference>
<dbReference type="PATRIC" id="fig|797303.5.peg.1538"/>
<dbReference type="InterPro" id="IPR043828">
    <property type="entry name" value="DUF5805"/>
</dbReference>
<protein>
    <submittedName>
        <fullName evidence="2">Uncharacterized protein</fullName>
    </submittedName>
</protein>
<sequence length="133" mass="15303">MADDDRTAVKTYVPRYQKEEWADHADELDMSQSEFVRTMVQAGRRDFDIPSLNGIDTETEAGDRTRTQTDTDDLQERILEAIEREAVLDWDELVDELIDDIENEVDTALGELQDENLIRYSGRDGGYVRATND</sequence>
<name>L0JLI1_NATP1</name>
<evidence type="ECO:0000313" key="2">
    <source>
        <dbReference type="EMBL" id="AGB32139.1"/>
    </source>
</evidence>
<reference evidence="2" key="2">
    <citation type="submission" date="2012-02" db="EMBL/GenBank/DDBJ databases">
        <title>Complete sequence of chromosome of Natrinema pellirubrum DSM 15624.</title>
        <authorList>
            <consortium name="US DOE Joint Genome Institute"/>
            <person name="Lucas S."/>
            <person name="Han J."/>
            <person name="Lapidus A."/>
            <person name="Cheng J.-F."/>
            <person name="Goodwin L."/>
            <person name="Pitluck S."/>
            <person name="Peters L."/>
            <person name="Teshima H."/>
            <person name="Detter J.C."/>
            <person name="Han C."/>
            <person name="Tapia R."/>
            <person name="Land M."/>
            <person name="Hauser L."/>
            <person name="Kyrpides N."/>
            <person name="Ivanova N."/>
            <person name="Pagani I."/>
            <person name="Sproer C."/>
            <person name="Anderson I."/>
            <person name="Woyke T."/>
        </authorList>
    </citation>
    <scope>NUCLEOTIDE SEQUENCE</scope>
    <source>
        <strain evidence="2">DSM 15624</strain>
    </source>
</reference>
<accession>L0JLI1</accession>
<keyword evidence="5" id="KW-1185">Reference proteome</keyword>
<proteinExistence type="predicted"/>
<dbReference type="EMBL" id="AOIE01000043">
    <property type="protein sequence ID" value="ELY76975.1"/>
    <property type="molecule type" value="Genomic_DNA"/>
</dbReference>
<feature type="compositionally biased region" description="Basic and acidic residues" evidence="1">
    <location>
        <begin position="61"/>
        <end position="72"/>
    </location>
</feature>
<dbReference type="Pfam" id="PF19121">
    <property type="entry name" value="DUF5805"/>
    <property type="match status" value="1"/>
</dbReference>
<reference evidence="4" key="1">
    <citation type="submission" date="2012-02" db="EMBL/GenBank/DDBJ databases">
        <title>Complete sequence of chromosome of Natrinema pellirubrum DSM 15624.</title>
        <authorList>
            <person name="Lucas S."/>
            <person name="Han J."/>
            <person name="Lapidus A."/>
            <person name="Cheng J.-F."/>
            <person name="Goodwin L."/>
            <person name="Pitluck S."/>
            <person name="Peters L."/>
            <person name="Teshima H."/>
            <person name="Detter J.C."/>
            <person name="Han C."/>
            <person name="Tapia R."/>
            <person name="Land M."/>
            <person name="Hauser L."/>
            <person name="Kyrpides N."/>
            <person name="Ivanova N."/>
            <person name="Pagani I."/>
            <person name="Sproer C."/>
            <person name="Anderson I."/>
            <person name="Woyke T."/>
        </authorList>
    </citation>
    <scope>NUCLEOTIDE SEQUENCE [LARGE SCALE GENOMIC DNA]</scope>
    <source>
        <strain evidence="4">DSM 15624 / JCM 10476 / NCIMB 786</strain>
    </source>
</reference>
<evidence type="ECO:0000256" key="1">
    <source>
        <dbReference type="SAM" id="MobiDB-lite"/>
    </source>
</evidence>
<dbReference type="Proteomes" id="UP000010843">
    <property type="component" value="Chromosome"/>
</dbReference>
<reference evidence="3 5" key="3">
    <citation type="journal article" date="2014" name="PLoS Genet.">
        <title>Phylogenetically driven sequencing of extremely halophilic archaea reveals strategies for static and dynamic osmo-response.</title>
        <authorList>
            <person name="Becker E.A."/>
            <person name="Seitzer P.M."/>
            <person name="Tritt A."/>
            <person name="Larsen D."/>
            <person name="Krusor M."/>
            <person name="Yao A.I."/>
            <person name="Wu D."/>
            <person name="Madern D."/>
            <person name="Eisen J.A."/>
            <person name="Darling A.E."/>
            <person name="Facciotti M.T."/>
        </authorList>
    </citation>
    <scope>NUCLEOTIDE SEQUENCE [LARGE SCALE GENOMIC DNA]</scope>
    <source>
        <strain evidence="3 5">DSM 15624</strain>
    </source>
</reference>
<evidence type="ECO:0000313" key="4">
    <source>
        <dbReference type="Proteomes" id="UP000010843"/>
    </source>
</evidence>
<dbReference type="eggNOG" id="arCOG06216">
    <property type="taxonomic scope" value="Archaea"/>
</dbReference>
<evidence type="ECO:0000313" key="3">
    <source>
        <dbReference type="EMBL" id="ELY76975.1"/>
    </source>
</evidence>
<dbReference type="HOGENOM" id="CLU_159080_0_0_2"/>
<dbReference type="EMBL" id="CP003372">
    <property type="protein sequence ID" value="AGB32139.1"/>
    <property type="molecule type" value="Genomic_DNA"/>
</dbReference>
<organism evidence="2 4">
    <name type="scientific">Natrinema pellirubrum (strain DSM 15624 / CIP 106293 / JCM 10476 / NCIMB 786 / 157)</name>
    <dbReference type="NCBI Taxonomy" id="797303"/>
    <lineage>
        <taxon>Archaea</taxon>
        <taxon>Methanobacteriati</taxon>
        <taxon>Methanobacteriota</taxon>
        <taxon>Stenosarchaea group</taxon>
        <taxon>Halobacteria</taxon>
        <taxon>Halobacteriales</taxon>
        <taxon>Natrialbaceae</taxon>
        <taxon>Natrinema</taxon>
    </lineage>
</organism>
<dbReference type="Proteomes" id="UP000011593">
    <property type="component" value="Unassembled WGS sequence"/>
</dbReference>
<dbReference type="AlphaFoldDB" id="L0JLI1"/>
<feature type="region of interest" description="Disordered" evidence="1">
    <location>
        <begin position="48"/>
        <end position="72"/>
    </location>
</feature>
<dbReference type="GeneID" id="14335483"/>
<dbReference type="OrthoDB" id="210343at2157"/>
<dbReference type="KEGG" id="npe:Natpe_2320"/>
<evidence type="ECO:0000313" key="5">
    <source>
        <dbReference type="Proteomes" id="UP000011593"/>
    </source>
</evidence>